<comment type="caution">
    <text evidence="3">The sequence shown here is derived from an EMBL/GenBank/DDBJ whole genome shotgun (WGS) entry which is preliminary data.</text>
</comment>
<protein>
    <recommendedName>
        <fullName evidence="2">Rap1a immunity protein domain-containing protein</fullName>
    </recommendedName>
</protein>
<feature type="domain" description="Rap1a immunity protein" evidence="2">
    <location>
        <begin position="154"/>
        <end position="223"/>
    </location>
</feature>
<sequence length="231" mass="26749">MQQYTRFFIIFLLYAMSGNVFADIRKNTGTIDPDYINLSAQEFLSFYARGTSQEKENVLMYVLGVSDATESKTWCGYNKINEIELYSSVLTYLNQQSVNDMNMRASTLIEQAMVRLFPCPDMASPEKKSPRQSSVSHLTSGAFDLNGDDFFRFWQSDNRQDRLNAKIYLLGIEDATERKTWCDYKTIKTVTLDEIIYWYFRKKTSDKLNERAANIIIEALSKHSCDKGNNK</sequence>
<evidence type="ECO:0000313" key="4">
    <source>
        <dbReference type="Proteomes" id="UP000775646"/>
    </source>
</evidence>
<dbReference type="Proteomes" id="UP000775646">
    <property type="component" value="Unassembled WGS sequence"/>
</dbReference>
<feature type="chain" id="PRO_5042495364" description="Rap1a immunity protein domain-containing protein" evidence="1">
    <location>
        <begin position="23"/>
        <end position="231"/>
    </location>
</feature>
<gene>
    <name evidence="3" type="ORF">BCB93_001730</name>
</gene>
<evidence type="ECO:0000259" key="2">
    <source>
        <dbReference type="Pfam" id="PF18602"/>
    </source>
</evidence>
<dbReference type="RefSeq" id="WP_059341503.1">
    <property type="nucleotide sequence ID" value="NZ_CP015229.1"/>
</dbReference>
<dbReference type="Gene3D" id="1.10.890.40">
    <property type="match status" value="2"/>
</dbReference>
<name>A0AAI9B5G9_ECOLX</name>
<keyword evidence="1" id="KW-0732">Signal</keyword>
<feature type="domain" description="Rap1a immunity protein" evidence="2">
    <location>
        <begin position="49"/>
        <end position="119"/>
    </location>
</feature>
<evidence type="ECO:0000313" key="3">
    <source>
        <dbReference type="EMBL" id="EFI6952115.1"/>
    </source>
</evidence>
<evidence type="ECO:0000256" key="1">
    <source>
        <dbReference type="SAM" id="SignalP"/>
    </source>
</evidence>
<dbReference type="AlphaFoldDB" id="A0AAI9B5G9"/>
<dbReference type="EMBL" id="AASZRA010000007">
    <property type="protein sequence ID" value="EFI6952115.1"/>
    <property type="molecule type" value="Genomic_DNA"/>
</dbReference>
<accession>A0AAI9B5G9</accession>
<proteinExistence type="predicted"/>
<dbReference type="InterPro" id="IPR041238">
    <property type="entry name" value="Rap1a"/>
</dbReference>
<feature type="signal peptide" evidence="1">
    <location>
        <begin position="1"/>
        <end position="22"/>
    </location>
</feature>
<reference evidence="3" key="1">
    <citation type="submission" date="2020-02" db="EMBL/GenBank/DDBJ databases">
        <authorList>
            <consortium name="GenomeTrakr network: Whole genome sequencing for foodborne pathogen traceback"/>
        </authorList>
    </citation>
    <scope>NUCLEOTIDE SEQUENCE</scope>
    <source>
        <strain evidence="3">CFSAN046653</strain>
    </source>
</reference>
<dbReference type="Pfam" id="PF18602">
    <property type="entry name" value="Rap1a"/>
    <property type="match status" value="2"/>
</dbReference>
<organism evidence="3 4">
    <name type="scientific">Escherichia coli</name>
    <dbReference type="NCBI Taxonomy" id="562"/>
    <lineage>
        <taxon>Bacteria</taxon>
        <taxon>Pseudomonadati</taxon>
        <taxon>Pseudomonadota</taxon>
        <taxon>Gammaproteobacteria</taxon>
        <taxon>Enterobacterales</taxon>
        <taxon>Enterobacteriaceae</taxon>
        <taxon>Escherichia</taxon>
    </lineage>
</organism>